<evidence type="ECO:0000313" key="2">
    <source>
        <dbReference type="EMBL" id="OSK95558.1"/>
    </source>
</evidence>
<evidence type="ECO:0000313" key="3">
    <source>
        <dbReference type="Proteomes" id="UP000193942"/>
    </source>
</evidence>
<protein>
    <submittedName>
        <fullName evidence="2">Uncharacterized protein</fullName>
    </submittedName>
</protein>
<dbReference type="Proteomes" id="UP000193942">
    <property type="component" value="Unassembled WGS sequence"/>
</dbReference>
<proteinExistence type="predicted"/>
<gene>
    <name evidence="2" type="ORF">ECXG_02099</name>
</gene>
<comment type="caution">
    <text evidence="2">The sequence shown here is derived from an EMBL/GenBank/DDBJ whole genome shotgun (WGS) entry which is preliminary data.</text>
</comment>
<sequence>MLAALKGFVAILAVVAIYCLVVVLMDRLSD</sequence>
<feature type="transmembrane region" description="Helical" evidence="1">
    <location>
        <begin position="7"/>
        <end position="25"/>
    </location>
</feature>
<dbReference type="AlphaFoldDB" id="A0A1X3J3S9"/>
<keyword evidence="1" id="KW-0472">Membrane</keyword>
<dbReference type="RefSeq" id="WP_249534103.1">
    <property type="nucleotide sequence ID" value="NZ_ADIZ01000015.1"/>
</dbReference>
<accession>A0A1X3J3S9</accession>
<reference evidence="2 3" key="1">
    <citation type="submission" date="2010-04" db="EMBL/GenBank/DDBJ databases">
        <title>The Genome Sequence of Escherichia coli TA447.</title>
        <authorList>
            <consortium name="The Broad Institute Genome Sequencing Platform"/>
            <consortium name="The Broad Institute Genome Sequencing Center for Infectious Disease"/>
            <person name="Feldgarden M."/>
            <person name="Gordon D.M."/>
            <person name="Johnson J.R."/>
            <person name="Johnston B.D."/>
            <person name="Young S."/>
            <person name="Zeng Q."/>
            <person name="Koehrsen M."/>
            <person name="Alvarado L."/>
            <person name="Berlin A.M."/>
            <person name="Borenstein D."/>
            <person name="Chapman S.B."/>
            <person name="Chen Z."/>
            <person name="Engels R."/>
            <person name="Freedman E."/>
            <person name="Gellesch M."/>
            <person name="Goldberg J."/>
            <person name="Griggs A."/>
            <person name="Gujja S."/>
            <person name="Heilman E.R."/>
            <person name="Heiman D.I."/>
            <person name="Hepburn T.A."/>
            <person name="Howarth C."/>
            <person name="Jen D."/>
            <person name="Larson L."/>
            <person name="Mehta T."/>
            <person name="Park D."/>
            <person name="Pearson M."/>
            <person name="Richards J."/>
            <person name="Roberts A."/>
            <person name="Saif S."/>
            <person name="Shea T.D."/>
            <person name="Shenoy N."/>
            <person name="Sisk P."/>
            <person name="Stolte C."/>
            <person name="Sykes S.N."/>
            <person name="Walk T."/>
            <person name="White J."/>
            <person name="Yandava C."/>
            <person name="Haas B."/>
            <person name="Henn M.R."/>
            <person name="Nusbaum C."/>
            <person name="Birren B."/>
        </authorList>
    </citation>
    <scope>NUCLEOTIDE SEQUENCE [LARGE SCALE GENOMIC DNA]</scope>
    <source>
        <strain evidence="2 3">TA447</strain>
    </source>
</reference>
<organism evidence="2 3">
    <name type="scientific">Escherichia coli TA447</name>
    <dbReference type="NCBI Taxonomy" id="656447"/>
    <lineage>
        <taxon>Bacteria</taxon>
        <taxon>Pseudomonadati</taxon>
        <taxon>Pseudomonadota</taxon>
        <taxon>Gammaproteobacteria</taxon>
        <taxon>Enterobacterales</taxon>
        <taxon>Enterobacteriaceae</taxon>
        <taxon>Escherichia</taxon>
    </lineage>
</organism>
<keyword evidence="1" id="KW-1133">Transmembrane helix</keyword>
<name>A0A1X3J3S9_ECOLX</name>
<evidence type="ECO:0000256" key="1">
    <source>
        <dbReference type="SAM" id="Phobius"/>
    </source>
</evidence>
<keyword evidence="1" id="KW-0812">Transmembrane</keyword>
<dbReference type="EMBL" id="ADIZ01000015">
    <property type="protein sequence ID" value="OSK95558.1"/>
    <property type="molecule type" value="Genomic_DNA"/>
</dbReference>